<evidence type="ECO:0000313" key="1">
    <source>
        <dbReference type="EMBL" id="GAA3634817.1"/>
    </source>
</evidence>
<dbReference type="EMBL" id="BAABAB010000036">
    <property type="protein sequence ID" value="GAA3634817.1"/>
    <property type="molecule type" value="Genomic_DNA"/>
</dbReference>
<dbReference type="Proteomes" id="UP001501490">
    <property type="component" value="Unassembled WGS sequence"/>
</dbReference>
<organism evidence="1 2">
    <name type="scientific">Microlunatus ginsengisoli</name>
    <dbReference type="NCBI Taxonomy" id="363863"/>
    <lineage>
        <taxon>Bacteria</taxon>
        <taxon>Bacillati</taxon>
        <taxon>Actinomycetota</taxon>
        <taxon>Actinomycetes</taxon>
        <taxon>Propionibacteriales</taxon>
        <taxon>Propionibacteriaceae</taxon>
        <taxon>Microlunatus</taxon>
    </lineage>
</organism>
<evidence type="ECO:0000313" key="2">
    <source>
        <dbReference type="Proteomes" id="UP001501490"/>
    </source>
</evidence>
<protein>
    <submittedName>
        <fullName evidence="1">Uncharacterized protein</fullName>
    </submittedName>
</protein>
<comment type="caution">
    <text evidence="1">The sequence shown here is derived from an EMBL/GenBank/DDBJ whole genome shotgun (WGS) entry which is preliminary data.</text>
</comment>
<sequence>MPRSRRAHIATDDLEQALDYLDGLMVILEAFDRTRRGRDSADGLLLSLENMDSQGGNWMPLRYQTGAGTGWREVAANVADLRRRLLEGYAEAAL</sequence>
<reference evidence="2" key="1">
    <citation type="journal article" date="2019" name="Int. J. Syst. Evol. Microbiol.">
        <title>The Global Catalogue of Microorganisms (GCM) 10K type strain sequencing project: providing services to taxonomists for standard genome sequencing and annotation.</title>
        <authorList>
            <consortium name="The Broad Institute Genomics Platform"/>
            <consortium name="The Broad Institute Genome Sequencing Center for Infectious Disease"/>
            <person name="Wu L."/>
            <person name="Ma J."/>
        </authorList>
    </citation>
    <scope>NUCLEOTIDE SEQUENCE [LARGE SCALE GENOMIC DNA]</scope>
    <source>
        <strain evidence="2">JCM 16929</strain>
    </source>
</reference>
<proteinExistence type="predicted"/>
<gene>
    <name evidence="1" type="ORF">GCM10022236_41770</name>
</gene>
<keyword evidence="2" id="KW-1185">Reference proteome</keyword>
<name>A0ABP7AKF1_9ACTN</name>
<accession>A0ABP7AKF1</accession>